<gene>
    <name evidence="1" type="ORF">ACFS5M_12660</name>
</gene>
<proteinExistence type="predicted"/>
<dbReference type="EMBL" id="JBHUOV010000013">
    <property type="protein sequence ID" value="MFD2824526.1"/>
    <property type="molecule type" value="Genomic_DNA"/>
</dbReference>
<comment type="caution">
    <text evidence="1">The sequence shown here is derived from an EMBL/GenBank/DDBJ whole genome shotgun (WGS) entry which is preliminary data.</text>
</comment>
<dbReference type="Proteomes" id="UP001597533">
    <property type="component" value="Unassembled WGS sequence"/>
</dbReference>
<keyword evidence="2" id="KW-1185">Reference proteome</keyword>
<name>A0ABW5WSW5_9FLAO</name>
<evidence type="ECO:0000313" key="1">
    <source>
        <dbReference type="EMBL" id="MFD2824526.1"/>
    </source>
</evidence>
<sequence length="45" mass="5567">MELLKLVEKNFDKFIDIKNTEFPYLYGIYYTDYWKVELSKLGLRK</sequence>
<dbReference type="RefSeq" id="WP_183490468.1">
    <property type="nucleotide sequence ID" value="NZ_JBHUOV010000013.1"/>
</dbReference>
<accession>A0ABW5WSW5</accession>
<protein>
    <submittedName>
        <fullName evidence="1">Uncharacterized protein</fullName>
    </submittedName>
</protein>
<reference evidence="2" key="1">
    <citation type="journal article" date="2019" name="Int. J. Syst. Evol. Microbiol.">
        <title>The Global Catalogue of Microorganisms (GCM) 10K type strain sequencing project: providing services to taxonomists for standard genome sequencing and annotation.</title>
        <authorList>
            <consortium name="The Broad Institute Genomics Platform"/>
            <consortium name="The Broad Institute Genome Sequencing Center for Infectious Disease"/>
            <person name="Wu L."/>
            <person name="Ma J."/>
        </authorList>
    </citation>
    <scope>NUCLEOTIDE SEQUENCE [LARGE SCALE GENOMIC DNA]</scope>
    <source>
        <strain evidence="2">KCTC 32141</strain>
    </source>
</reference>
<evidence type="ECO:0000313" key="2">
    <source>
        <dbReference type="Proteomes" id="UP001597533"/>
    </source>
</evidence>
<organism evidence="1 2">
    <name type="scientific">Lacinutrix iliipiscaria</name>
    <dbReference type="NCBI Taxonomy" id="1230532"/>
    <lineage>
        <taxon>Bacteria</taxon>
        <taxon>Pseudomonadati</taxon>
        <taxon>Bacteroidota</taxon>
        <taxon>Flavobacteriia</taxon>
        <taxon>Flavobacteriales</taxon>
        <taxon>Flavobacteriaceae</taxon>
        <taxon>Lacinutrix</taxon>
    </lineage>
</organism>